<evidence type="ECO:0000313" key="2">
    <source>
        <dbReference type="EMBL" id="MET1490554.1"/>
    </source>
</evidence>
<dbReference type="RefSeq" id="WP_345927772.1">
    <property type="nucleotide sequence ID" value="NZ_JBDIVF010000004.1"/>
</dbReference>
<dbReference type="PANTHER" id="PTHR43628:SF1">
    <property type="entry name" value="CHITIN SYNTHASE REGULATORY FACTOR 2-RELATED"/>
    <property type="match status" value="1"/>
</dbReference>
<sequence length="235" mass="26063">MPGFARPSDATVMEWREKLGLWLAMLFVLGTMACAIPVTVWTVEPSDNEARKQIQPLAERGDVVAQYRLAMAYRHGIGGVKKDAAQSWTWLARSADAHYEPAMIELADAALFGEFGQVQDTARGLALWRDLARQGSVDAPVRFAMRLDDAKNTWADPAEAASWYRAAALRGHRFAAYKYAQHIEKPGPAESQIEACAWYGLGRSSVDVERLQAGMTAAQRERVARRRAELERGGV</sequence>
<reference evidence="2 3" key="1">
    <citation type="submission" date="2024-07" db="EMBL/GenBank/DDBJ databases">
        <title>Uliginosibacterium paludis KCTC:42655.</title>
        <authorList>
            <person name="Kim M.K."/>
        </authorList>
    </citation>
    <scope>NUCLEOTIDE SEQUENCE [LARGE SCALE GENOMIC DNA]</scope>
    <source>
        <strain evidence="2 3">KCTC 42655</strain>
    </source>
</reference>
<dbReference type="InterPro" id="IPR006597">
    <property type="entry name" value="Sel1-like"/>
</dbReference>
<accession>A0ABV2CRL3</accession>
<dbReference type="Pfam" id="PF08238">
    <property type="entry name" value="Sel1"/>
    <property type="match status" value="3"/>
</dbReference>
<gene>
    <name evidence="2" type="ORF">ABVT11_12025</name>
</gene>
<organism evidence="2 3">
    <name type="scientific">Uliginosibacterium paludis</name>
    <dbReference type="NCBI Taxonomy" id="1615952"/>
    <lineage>
        <taxon>Bacteria</taxon>
        <taxon>Pseudomonadati</taxon>
        <taxon>Pseudomonadota</taxon>
        <taxon>Betaproteobacteria</taxon>
        <taxon>Rhodocyclales</taxon>
        <taxon>Zoogloeaceae</taxon>
        <taxon>Uliginosibacterium</taxon>
    </lineage>
</organism>
<keyword evidence="1" id="KW-0472">Membrane</keyword>
<feature type="transmembrane region" description="Helical" evidence="1">
    <location>
        <begin position="20"/>
        <end position="43"/>
    </location>
</feature>
<dbReference type="Gene3D" id="1.25.40.10">
    <property type="entry name" value="Tetratricopeptide repeat domain"/>
    <property type="match status" value="1"/>
</dbReference>
<dbReference type="SMART" id="SM00671">
    <property type="entry name" value="SEL1"/>
    <property type="match status" value="3"/>
</dbReference>
<evidence type="ECO:0000313" key="3">
    <source>
        <dbReference type="Proteomes" id="UP001548590"/>
    </source>
</evidence>
<dbReference type="EMBL" id="JBEWLZ010000006">
    <property type="protein sequence ID" value="MET1490554.1"/>
    <property type="molecule type" value="Genomic_DNA"/>
</dbReference>
<dbReference type="InterPro" id="IPR011990">
    <property type="entry name" value="TPR-like_helical_dom_sf"/>
</dbReference>
<dbReference type="Proteomes" id="UP001548590">
    <property type="component" value="Unassembled WGS sequence"/>
</dbReference>
<comment type="caution">
    <text evidence="2">The sequence shown here is derived from an EMBL/GenBank/DDBJ whole genome shotgun (WGS) entry which is preliminary data.</text>
</comment>
<dbReference type="PROSITE" id="PS51257">
    <property type="entry name" value="PROKAR_LIPOPROTEIN"/>
    <property type="match status" value="1"/>
</dbReference>
<dbReference type="InterPro" id="IPR052945">
    <property type="entry name" value="Mitotic_Regulator"/>
</dbReference>
<evidence type="ECO:0000256" key="1">
    <source>
        <dbReference type="SAM" id="Phobius"/>
    </source>
</evidence>
<keyword evidence="1" id="KW-1133">Transmembrane helix</keyword>
<protein>
    <submittedName>
        <fullName evidence="2">Tetratricopeptide repeat protein</fullName>
    </submittedName>
</protein>
<keyword evidence="3" id="KW-1185">Reference proteome</keyword>
<keyword evidence="1" id="KW-0812">Transmembrane</keyword>
<dbReference type="SUPFAM" id="SSF81901">
    <property type="entry name" value="HCP-like"/>
    <property type="match status" value="1"/>
</dbReference>
<proteinExistence type="predicted"/>
<dbReference type="PANTHER" id="PTHR43628">
    <property type="entry name" value="ACTIVATOR OF C KINASE PROTEIN 1-RELATED"/>
    <property type="match status" value="1"/>
</dbReference>
<name>A0ABV2CRL3_9RHOO</name>